<evidence type="ECO:0000256" key="6">
    <source>
        <dbReference type="ARBA" id="ARBA00039097"/>
    </source>
</evidence>
<dbReference type="PANTHER" id="PTHR48085:SF5">
    <property type="entry name" value="CADMIUM_ZINC-TRANSPORTING ATPASE HMA4-RELATED"/>
    <property type="match status" value="1"/>
</dbReference>
<dbReference type="GO" id="GO:0005524">
    <property type="term" value="F:ATP binding"/>
    <property type="evidence" value="ECO:0007669"/>
    <property type="project" value="UniProtKB-UniRule"/>
</dbReference>
<dbReference type="InterPro" id="IPR051014">
    <property type="entry name" value="Cation_Transport_ATPase_IB"/>
</dbReference>
<dbReference type="InterPro" id="IPR001757">
    <property type="entry name" value="P_typ_ATPase"/>
</dbReference>
<keyword evidence="8" id="KW-0547">Nucleotide-binding</keyword>
<dbReference type="InterPro" id="IPR023298">
    <property type="entry name" value="ATPase_P-typ_TM_dom_sf"/>
</dbReference>
<dbReference type="EMBL" id="WMBT01000007">
    <property type="protein sequence ID" value="MTE01062.1"/>
    <property type="molecule type" value="Genomic_DNA"/>
</dbReference>
<protein>
    <recommendedName>
        <fullName evidence="6">P-type Zn(2+) transporter</fullName>
        <ecNumber evidence="6">7.2.2.12</ecNumber>
    </recommendedName>
</protein>
<dbReference type="GO" id="GO:0046872">
    <property type="term" value="F:metal ion binding"/>
    <property type="evidence" value="ECO:0007669"/>
    <property type="project" value="UniProtKB-KW"/>
</dbReference>
<dbReference type="InterPro" id="IPR023299">
    <property type="entry name" value="ATPase_P-typ_cyto_dom_N"/>
</dbReference>
<dbReference type="Pfam" id="PF00122">
    <property type="entry name" value="E1-E2_ATPase"/>
    <property type="match status" value="1"/>
</dbReference>
<proteinExistence type="inferred from homology"/>
<dbReference type="Gene3D" id="3.40.1110.10">
    <property type="entry name" value="Calcium-transporting ATPase, cytoplasmic domain N"/>
    <property type="match status" value="1"/>
</dbReference>
<accession>A0A6L6HRV1</accession>
<dbReference type="Pfam" id="PF00702">
    <property type="entry name" value="Hydrolase"/>
    <property type="match status" value="1"/>
</dbReference>
<keyword evidence="3 8" id="KW-0812">Transmembrane</keyword>
<dbReference type="EC" id="7.2.2.12" evidence="6"/>
<dbReference type="Gene3D" id="2.70.150.10">
    <property type="entry name" value="Calcium-transporting ATPase, cytoplasmic transduction domain A"/>
    <property type="match status" value="1"/>
</dbReference>
<evidence type="ECO:0000256" key="9">
    <source>
        <dbReference type="SAM" id="MobiDB-lite"/>
    </source>
</evidence>
<dbReference type="SUPFAM" id="SSF81665">
    <property type="entry name" value="Calcium ATPase, transmembrane domain M"/>
    <property type="match status" value="1"/>
</dbReference>
<dbReference type="PROSITE" id="PS00154">
    <property type="entry name" value="ATPASE_E1_E2"/>
    <property type="match status" value="1"/>
</dbReference>
<dbReference type="InterPro" id="IPR059000">
    <property type="entry name" value="ATPase_P-type_domA"/>
</dbReference>
<name>A0A6L6HRV1_9RHOB</name>
<feature type="transmembrane region" description="Helical" evidence="8">
    <location>
        <begin position="86"/>
        <end position="103"/>
    </location>
</feature>
<feature type="transmembrane region" description="Helical" evidence="8">
    <location>
        <begin position="309"/>
        <end position="333"/>
    </location>
</feature>
<dbReference type="Proteomes" id="UP000481417">
    <property type="component" value="Unassembled WGS sequence"/>
</dbReference>
<evidence type="ECO:0000256" key="3">
    <source>
        <dbReference type="ARBA" id="ARBA00022692"/>
    </source>
</evidence>
<dbReference type="NCBIfam" id="TIGR01494">
    <property type="entry name" value="ATPase_P-type"/>
    <property type="match status" value="1"/>
</dbReference>
<dbReference type="InterPro" id="IPR027256">
    <property type="entry name" value="P-typ_ATPase_IB"/>
</dbReference>
<keyword evidence="8" id="KW-0479">Metal-binding</keyword>
<gene>
    <name evidence="11" type="ORF">GIY56_12225</name>
</gene>
<reference evidence="11 12" key="1">
    <citation type="submission" date="2019-11" db="EMBL/GenBank/DDBJ databases">
        <authorList>
            <person name="Lang L."/>
        </authorList>
    </citation>
    <scope>NUCLEOTIDE SEQUENCE [LARGE SCALE GENOMIC DNA]</scope>
    <source>
        <strain evidence="11 12">YIM 132242</strain>
    </source>
</reference>
<organism evidence="11 12">
    <name type="scientific">Paracoccus lichenicola</name>
    <dbReference type="NCBI Taxonomy" id="2665644"/>
    <lineage>
        <taxon>Bacteria</taxon>
        <taxon>Pseudomonadati</taxon>
        <taxon>Pseudomonadota</taxon>
        <taxon>Alphaproteobacteria</taxon>
        <taxon>Rhodobacterales</taxon>
        <taxon>Paracoccaceae</taxon>
        <taxon>Paracoccus</taxon>
    </lineage>
</organism>
<keyword evidence="4 8" id="KW-1133">Transmembrane helix</keyword>
<keyword evidence="8" id="KW-1003">Cell membrane</keyword>
<comment type="catalytic activity">
    <reaction evidence="7">
        <text>Zn(2+)(in) + ATP + H2O = Zn(2+)(out) + ADP + phosphate + H(+)</text>
        <dbReference type="Rhea" id="RHEA:20621"/>
        <dbReference type="ChEBI" id="CHEBI:15377"/>
        <dbReference type="ChEBI" id="CHEBI:15378"/>
        <dbReference type="ChEBI" id="CHEBI:29105"/>
        <dbReference type="ChEBI" id="CHEBI:30616"/>
        <dbReference type="ChEBI" id="CHEBI:43474"/>
        <dbReference type="ChEBI" id="CHEBI:456216"/>
        <dbReference type="EC" id="7.2.2.12"/>
    </reaction>
</comment>
<feature type="transmembrane region" description="Helical" evidence="8">
    <location>
        <begin position="63"/>
        <end position="80"/>
    </location>
</feature>
<dbReference type="InterPro" id="IPR023214">
    <property type="entry name" value="HAD_sf"/>
</dbReference>
<evidence type="ECO:0000256" key="1">
    <source>
        <dbReference type="ARBA" id="ARBA00004370"/>
    </source>
</evidence>
<keyword evidence="5 8" id="KW-0472">Membrane</keyword>
<comment type="caution">
    <text evidence="11">The sequence shown here is derived from an EMBL/GenBank/DDBJ whole genome shotgun (WGS) entry which is preliminary data.</text>
</comment>
<feature type="compositionally biased region" description="Low complexity" evidence="9">
    <location>
        <begin position="1"/>
        <end position="16"/>
    </location>
</feature>
<evidence type="ECO:0000256" key="4">
    <source>
        <dbReference type="ARBA" id="ARBA00022989"/>
    </source>
</evidence>
<sequence length="666" mass="68055">MSQGTAPRTPARTARPCGKRGTRRRFSSAEWCAGARPGNAGRGFQAVKGQVVNQNRAGRLKTLLLAVALAGLAGGLVLRAGGLPDLARAAWLAGALPVLAALLAEIGRSLSRREVGLDIVAALSMSAAILLGETLAAAIVALMYSGGTFLEGFAEGRARREMRDLLSRVPRTATRHSHGRLEEVALEAIAPGDRLLIRQGDVVPVDGQVASATAFLDSSALTGESLPVRLGQGAEALSGATNAGDAFDLVALREARDSTYAGIVRLVEEAQRSKAPLSRLADRWSLGFLAVTVAIAGAAWWFTGDPVRAVAVLVVATPCPLILAVPVALVAGLSRAAHFGVLVKGAGPLEAMARVRTLILDKTGTLTDGRPQIVRIEARCGMAPDDVLRLAAALDQLSKHPVAQAIVQAARDRDLPLPLPRDVAETPGEGVAGILDGHRVAVGGQGFVAGRLDGAAGDPPDASPGAVTVAVGVDGRMAGHLVMSDPLREGAAGMLARLRGQGIARILLATGDRDDVARRVTEGLGLDGIRAGLTPDGKVLLVLAERKNGPVMMVGDGVNDAPALAAADVGVAMGARGAAASAEAADVVLLVDRIDRIAMGVEIARRARGIALQSVAAGIGLSVAGMIAAALGYLTPVQGALIQEGIDVAVILNALRALRITPAGSA</sequence>
<dbReference type="SUPFAM" id="SSF56784">
    <property type="entry name" value="HAD-like"/>
    <property type="match status" value="1"/>
</dbReference>
<dbReference type="InterPro" id="IPR018303">
    <property type="entry name" value="ATPase_P-typ_P_site"/>
</dbReference>
<dbReference type="GO" id="GO:0005886">
    <property type="term" value="C:plasma membrane"/>
    <property type="evidence" value="ECO:0007669"/>
    <property type="project" value="UniProtKB-SubCell"/>
</dbReference>
<dbReference type="GO" id="GO:0016463">
    <property type="term" value="F:P-type zinc transporter activity"/>
    <property type="evidence" value="ECO:0007669"/>
    <property type="project" value="UniProtKB-EC"/>
</dbReference>
<feature type="region of interest" description="Disordered" evidence="9">
    <location>
        <begin position="1"/>
        <end position="22"/>
    </location>
</feature>
<dbReference type="GO" id="GO:0015086">
    <property type="term" value="F:cadmium ion transmembrane transporter activity"/>
    <property type="evidence" value="ECO:0007669"/>
    <property type="project" value="TreeGrafter"/>
</dbReference>
<dbReference type="NCBIfam" id="TIGR01525">
    <property type="entry name" value="ATPase-IB_hvy"/>
    <property type="match status" value="1"/>
</dbReference>
<dbReference type="InterPro" id="IPR008250">
    <property type="entry name" value="ATPase_P-typ_transduc_dom_A_sf"/>
</dbReference>
<keyword evidence="8" id="KW-0067">ATP-binding</keyword>
<feature type="transmembrane region" description="Helical" evidence="8">
    <location>
        <begin position="284"/>
        <end position="303"/>
    </location>
</feature>
<comment type="similarity">
    <text evidence="2 8">Belongs to the cation transport ATPase (P-type) (TC 3.A.3) family. Type IB subfamily.</text>
</comment>
<dbReference type="InterPro" id="IPR036412">
    <property type="entry name" value="HAD-like_sf"/>
</dbReference>
<comment type="subcellular location">
    <subcellularLocation>
        <location evidence="8">Cell membrane</location>
    </subcellularLocation>
    <subcellularLocation>
        <location evidence="1">Membrane</location>
    </subcellularLocation>
</comment>
<evidence type="ECO:0000256" key="5">
    <source>
        <dbReference type="ARBA" id="ARBA00023136"/>
    </source>
</evidence>
<feature type="domain" description="P-type ATPase A" evidence="10">
    <location>
        <begin position="169"/>
        <end position="268"/>
    </location>
</feature>
<dbReference type="PRINTS" id="PR00119">
    <property type="entry name" value="CATATPASE"/>
</dbReference>
<evidence type="ECO:0000256" key="2">
    <source>
        <dbReference type="ARBA" id="ARBA00006024"/>
    </source>
</evidence>
<evidence type="ECO:0000313" key="12">
    <source>
        <dbReference type="Proteomes" id="UP000481417"/>
    </source>
</evidence>
<dbReference type="SUPFAM" id="SSF81653">
    <property type="entry name" value="Calcium ATPase, transduction domain A"/>
    <property type="match status" value="1"/>
</dbReference>
<keyword evidence="12" id="KW-1185">Reference proteome</keyword>
<feature type="transmembrane region" description="Helical" evidence="8">
    <location>
        <begin position="115"/>
        <end position="131"/>
    </location>
</feature>
<evidence type="ECO:0000313" key="11">
    <source>
        <dbReference type="EMBL" id="MTE01062.1"/>
    </source>
</evidence>
<dbReference type="GO" id="GO:0016887">
    <property type="term" value="F:ATP hydrolysis activity"/>
    <property type="evidence" value="ECO:0007669"/>
    <property type="project" value="InterPro"/>
</dbReference>
<evidence type="ECO:0000259" key="10">
    <source>
        <dbReference type="Pfam" id="PF00122"/>
    </source>
</evidence>
<evidence type="ECO:0000256" key="8">
    <source>
        <dbReference type="RuleBase" id="RU362081"/>
    </source>
</evidence>
<dbReference type="PANTHER" id="PTHR48085">
    <property type="entry name" value="CADMIUM/ZINC-TRANSPORTING ATPASE HMA2-RELATED"/>
    <property type="match status" value="1"/>
</dbReference>
<dbReference type="AlphaFoldDB" id="A0A6L6HRV1"/>
<evidence type="ECO:0000256" key="7">
    <source>
        <dbReference type="ARBA" id="ARBA00047308"/>
    </source>
</evidence>
<dbReference type="Gene3D" id="3.40.50.1000">
    <property type="entry name" value="HAD superfamily/HAD-like"/>
    <property type="match status" value="1"/>
</dbReference>